<dbReference type="RefSeq" id="WP_165833085.1">
    <property type="nucleotide sequence ID" value="NZ_CABMMC010000054.1"/>
</dbReference>
<dbReference type="EMBL" id="QEKH01000023">
    <property type="protein sequence ID" value="PVY38993.1"/>
    <property type="molecule type" value="Genomic_DNA"/>
</dbReference>
<dbReference type="GeneID" id="78296152"/>
<name>A0A2U1ARI8_9BACT</name>
<dbReference type="PANTHER" id="PTHR47406">
    <property type="entry name" value="COAGULATION FACTOR 5/8 TYPE, C-TERMINAL"/>
    <property type="match status" value="1"/>
</dbReference>
<dbReference type="SUPFAM" id="SSF55545">
    <property type="entry name" value="beta-N-acetylhexosaminidase-like domain"/>
    <property type="match status" value="1"/>
</dbReference>
<dbReference type="Gene3D" id="3.30.379.10">
    <property type="entry name" value="Chitobiase/beta-hexosaminidase domain 2-like"/>
    <property type="match status" value="1"/>
</dbReference>
<comment type="caution">
    <text evidence="3">The sequence shown here is derived from an EMBL/GenBank/DDBJ whole genome shotgun (WGS) entry which is preliminary data.</text>
</comment>
<reference evidence="3 4" key="1">
    <citation type="submission" date="2018-04" db="EMBL/GenBank/DDBJ databases">
        <title>Genomic Encyclopedia of Type Strains, Phase IV (KMG-IV): sequencing the most valuable type-strain genomes for metagenomic binning, comparative biology and taxonomic classification.</title>
        <authorList>
            <person name="Goeker M."/>
        </authorList>
    </citation>
    <scope>NUCLEOTIDE SEQUENCE [LARGE SCALE GENOMIC DNA]</scope>
    <source>
        <strain evidence="3 4">DSM 14823</strain>
    </source>
</reference>
<protein>
    <submittedName>
        <fullName evidence="3">Glycosyl hydrolase family 67</fullName>
    </submittedName>
</protein>
<feature type="signal peptide" evidence="2">
    <location>
        <begin position="1"/>
        <end position="19"/>
    </location>
</feature>
<dbReference type="SUPFAM" id="SSF51445">
    <property type="entry name" value="(Trans)glycosidases"/>
    <property type="match status" value="1"/>
</dbReference>
<dbReference type="Proteomes" id="UP000245959">
    <property type="component" value="Unassembled WGS sequence"/>
</dbReference>
<dbReference type="InterPro" id="IPR029018">
    <property type="entry name" value="Hex-like_dom2"/>
</dbReference>
<accession>A0A2U1ARI8</accession>
<dbReference type="PANTHER" id="PTHR47406:SF2">
    <property type="entry name" value="ALPHA GLUCURONIDASE N-TERMINAL DOMAIN-CONTAINING PROTEIN"/>
    <property type="match status" value="1"/>
</dbReference>
<dbReference type="SMR" id="A0A2U1ARI8"/>
<dbReference type="Pfam" id="PF16126">
    <property type="entry name" value="DUF4838"/>
    <property type="match status" value="1"/>
</dbReference>
<dbReference type="GO" id="GO:0016787">
    <property type="term" value="F:hydrolase activity"/>
    <property type="evidence" value="ECO:0007669"/>
    <property type="project" value="UniProtKB-KW"/>
</dbReference>
<proteinExistence type="predicted"/>
<keyword evidence="2" id="KW-0732">Signal</keyword>
<evidence type="ECO:0000313" key="3">
    <source>
        <dbReference type="EMBL" id="PVY38993.1"/>
    </source>
</evidence>
<evidence type="ECO:0000313" key="4">
    <source>
        <dbReference type="Proteomes" id="UP000245959"/>
    </source>
</evidence>
<organism evidence="3 4">
    <name type="scientific">Victivallis vadensis</name>
    <dbReference type="NCBI Taxonomy" id="172901"/>
    <lineage>
        <taxon>Bacteria</taxon>
        <taxon>Pseudomonadati</taxon>
        <taxon>Lentisphaerota</taxon>
        <taxon>Lentisphaeria</taxon>
        <taxon>Victivallales</taxon>
        <taxon>Victivallaceae</taxon>
        <taxon>Victivallis</taxon>
    </lineage>
</organism>
<dbReference type="Gene3D" id="3.20.20.80">
    <property type="entry name" value="Glycosidases"/>
    <property type="match status" value="1"/>
</dbReference>
<dbReference type="InterPro" id="IPR032287">
    <property type="entry name" value="DUF4838"/>
</dbReference>
<sequence length="1425" mass="159619">MSKLLHLYVILGTIFSLEAAPIPANPPVTAWPQLLRQGKLQGSPESSFACDGEMLVFSVPAGRGGSMTFPVTEPSAGESFTRLELELENRGDTGTGFTIRLRSADGRAVTVHCRIEAGQCKQAVAPMPRDRKTLETRYAAQLRDFPKMAGLPGGLFENWESVDAGDLEAVTLEFPEAAAPLTLRIGQVRFSHPAAPSLYAAAPERFFPFIDRYGQYIHEGWPGKVKSDQELKLAWEAEKNDLAAHRRPASFSKFGGWREGPRFKATGSFYPKKYDGKWYLADPEGYLFWSNGINCVRAETYGTLVEGRERFFAGLPEAGTPCSAFFHNTERYGGKHLAYNFAAANLLRKYGPDWRDLHLGLTGKRLASWGFNTVGNWSDYAGKIADFPYVLTLGHACRSSGGWRDDPFDPAHRENIEQALQSGRYDAAIRDPYCIGFFSGNELPWSDPVTYAGNLLREKKSPARSALTDALKRKFGKIEQLNTVLDTAFDSWRELEENPVKALPDLTPIEAECRNFYRTALEHYFRPIRDMIRRYAPGKLYLGVRFMHYPDITLGEVAADFCDVVSMNRYSYDESEMRIPGRDVPILVTEFHFGALDRGMFHPGLRWGGDQQDVAWCYTEYMKALLRNPACVGGHWFQYASQPFTGRCGDGENAQIGAVDITDNPRPEFRAALREVGEHLYRWRAGAQHSGDGGPVIVLPPDAIPAERTAAQELQAFLEQISGEKPPIAERADAGPAIHIGQSPEAARALGVSDWKQLKPDEIILKTVGNRLYLAGDRPRGSLYAVYELLERAYGVRFWSPAATRVPRASLQQLPRIDLRYAPPFEVRSVGSILTRNDFRYAVRLRHNGQSAFVPPEWGGLVTLLGNVHTFSEYPDNALIPRDSGFREHPEWFAERDGRRVPNGQLCLTNPELHRELVRRVRELLRAAPESRYISVSQNDNDDFCQCRSCAAFVEKHGNQSDLLLDTVNAVAAAVAEEFPATLVETLAYRYTRTPPATVKAAPNVLIRYCTFEADSFRPLTAKQNRQFFRDLAAWSRTAKQLMIWNYIANFRKYYLPTPNWRALGPDLRTFRSFGAISVYEQGAWNGGGSVSDLPELRTWLTARLLWNPDLDTDTLIDEFLTGYYGPGADAVRTYMKLMNGAADRHPEVAGSGFLSTTAAWLEESTLLEAWQAVETAARQFRNDPVYGPRLAMATVPVGAALLERRKPLEAWKITVPDLRKLSTAGYLAETVARMKAGGGDRLREESFHNTPDEWAADLTAEMQVFNRVLPNDGPAPAVAAGKPGAAWWRVERIADFHEVGRKVFPENDPAASTGRAVRIADAEPGWNVQVRRFPHGRFRFCAEVRGDLAKNASGDALEIVAFNWNSKEKTTRRFPVSKIGRSHYRIVDFGPVTLRDDLGVMLIPARNPAVRNLRIDRIILVPER</sequence>
<gene>
    <name evidence="3" type="ORF">C8D82_12346</name>
</gene>
<evidence type="ECO:0000256" key="2">
    <source>
        <dbReference type="SAM" id="SignalP"/>
    </source>
</evidence>
<dbReference type="GO" id="GO:0005975">
    <property type="term" value="P:carbohydrate metabolic process"/>
    <property type="evidence" value="ECO:0007669"/>
    <property type="project" value="UniProtKB-ARBA"/>
</dbReference>
<keyword evidence="4" id="KW-1185">Reference proteome</keyword>
<keyword evidence="1 3" id="KW-0378">Hydrolase</keyword>
<feature type="chain" id="PRO_5015576053" evidence="2">
    <location>
        <begin position="20"/>
        <end position="1425"/>
    </location>
</feature>
<dbReference type="InterPro" id="IPR017853">
    <property type="entry name" value="GH"/>
</dbReference>
<evidence type="ECO:0000256" key="1">
    <source>
        <dbReference type="ARBA" id="ARBA00022801"/>
    </source>
</evidence>